<sequence length="91" mass="10863">MFVVLGHNVEVAVMWVAEQDCWQRNKRCDKRNDGIEKELMERERANGRLLEEKRRIQSTKHTVLNQQILQPATRQTKNTCNDLPREQYVKL</sequence>
<protein>
    <submittedName>
        <fullName evidence="1">Uncharacterized protein</fullName>
    </submittedName>
</protein>
<reference evidence="1" key="1">
    <citation type="journal article" date="2013" name="Nat. Commun.">
        <title>Whole-genome sequencing of Oryza brachyantha reveals mechanisms underlying Oryza genome evolution.</title>
        <authorList>
            <person name="Chen J."/>
            <person name="Huang Q."/>
            <person name="Gao D."/>
            <person name="Wang J."/>
            <person name="Lang Y."/>
            <person name="Liu T."/>
            <person name="Li B."/>
            <person name="Bai Z."/>
            <person name="Luis Goicoechea J."/>
            <person name="Liang C."/>
            <person name="Chen C."/>
            <person name="Zhang W."/>
            <person name="Sun S."/>
            <person name="Liao Y."/>
            <person name="Zhang X."/>
            <person name="Yang L."/>
            <person name="Song C."/>
            <person name="Wang M."/>
            <person name="Shi J."/>
            <person name="Liu G."/>
            <person name="Liu J."/>
            <person name="Zhou H."/>
            <person name="Zhou W."/>
            <person name="Yu Q."/>
            <person name="An N."/>
            <person name="Chen Y."/>
            <person name="Cai Q."/>
            <person name="Wang B."/>
            <person name="Liu B."/>
            <person name="Min J."/>
            <person name="Huang Y."/>
            <person name="Wu H."/>
            <person name="Li Z."/>
            <person name="Zhang Y."/>
            <person name="Yin Y."/>
            <person name="Song W."/>
            <person name="Jiang J."/>
            <person name="Jackson S.A."/>
            <person name="Wing R.A."/>
            <person name="Wang J."/>
            <person name="Chen M."/>
        </authorList>
    </citation>
    <scope>NUCLEOTIDE SEQUENCE [LARGE SCALE GENOMIC DNA]</scope>
    <source>
        <strain evidence="1">cv. IRGC 101232</strain>
    </source>
</reference>
<dbReference type="AlphaFoldDB" id="J3NAP3"/>
<dbReference type="Proteomes" id="UP000006038">
    <property type="component" value="Chromosome 12"/>
</dbReference>
<dbReference type="EnsemblPlants" id="OB12G10510.1">
    <property type="protein sequence ID" value="OB12G10510.1"/>
    <property type="gene ID" value="OB12G10510"/>
</dbReference>
<keyword evidence="2" id="KW-1185">Reference proteome</keyword>
<dbReference type="HOGENOM" id="CLU_2430592_0_0_1"/>
<evidence type="ECO:0000313" key="1">
    <source>
        <dbReference type="EnsemblPlants" id="OB12G10510.1"/>
    </source>
</evidence>
<organism evidence="1">
    <name type="scientific">Oryza brachyantha</name>
    <name type="common">malo sina</name>
    <dbReference type="NCBI Taxonomy" id="4533"/>
    <lineage>
        <taxon>Eukaryota</taxon>
        <taxon>Viridiplantae</taxon>
        <taxon>Streptophyta</taxon>
        <taxon>Embryophyta</taxon>
        <taxon>Tracheophyta</taxon>
        <taxon>Spermatophyta</taxon>
        <taxon>Magnoliopsida</taxon>
        <taxon>Liliopsida</taxon>
        <taxon>Poales</taxon>
        <taxon>Poaceae</taxon>
        <taxon>BOP clade</taxon>
        <taxon>Oryzoideae</taxon>
        <taxon>Oryzeae</taxon>
        <taxon>Oryzinae</taxon>
        <taxon>Oryza</taxon>
    </lineage>
</organism>
<dbReference type="Gramene" id="OB12G10510.1">
    <property type="protein sequence ID" value="OB12G10510.1"/>
    <property type="gene ID" value="OB12G10510"/>
</dbReference>
<proteinExistence type="predicted"/>
<reference evidence="1" key="2">
    <citation type="submission" date="2013-04" db="UniProtKB">
        <authorList>
            <consortium name="EnsemblPlants"/>
        </authorList>
    </citation>
    <scope>IDENTIFICATION</scope>
</reference>
<accession>J3NAP3</accession>
<name>J3NAP3_ORYBR</name>
<evidence type="ECO:0000313" key="2">
    <source>
        <dbReference type="Proteomes" id="UP000006038"/>
    </source>
</evidence>